<evidence type="ECO:0000256" key="6">
    <source>
        <dbReference type="PIRNR" id="PIRNR000535"/>
    </source>
</evidence>
<dbReference type="InterPro" id="IPR011611">
    <property type="entry name" value="PfkB_dom"/>
</dbReference>
<sequence length="321" mass="33195">MSRIWTLTPNPALDTTYRIPQLTIGIPHRINDVTVRPGGKGLNVSRVLGQLGVETHATGFVGGANGRRLLELLADLPVSDKVRACFIETSAQTRLSIAVVDGDSEATVLNEAGETPTDSEWEALLTFLGTSLQPGDLLASCGSFPGVSSPEWMTRLVETVHGVGARILVDASGAVLHAACAAGADFVKPNDLELQETTGCDSVPEGAAQLLSAGVKAVITSEGAKGMSVHTRDGAFRAKPAQLVSGNPTGAGDASVAAWCHHLVGLFAGKPAEWMPSAQDLAEGLPLAVALSGAAVACPVAGEVNLDLFATMQPNVKVEEY</sequence>
<keyword evidence="5" id="KW-0067">ATP-binding</keyword>
<feature type="domain" description="Carbohydrate kinase PfkB" evidence="7">
    <location>
        <begin position="26"/>
        <end position="299"/>
    </location>
</feature>
<comment type="caution">
    <text evidence="8">The sequence shown here is derived from an EMBL/GenBank/DDBJ whole genome shotgun (WGS) entry which is preliminary data.</text>
</comment>
<dbReference type="GO" id="GO:0008443">
    <property type="term" value="F:phosphofructokinase activity"/>
    <property type="evidence" value="ECO:0007669"/>
    <property type="project" value="TreeGrafter"/>
</dbReference>
<evidence type="ECO:0000256" key="2">
    <source>
        <dbReference type="ARBA" id="ARBA00022679"/>
    </source>
</evidence>
<dbReference type="InterPro" id="IPR002173">
    <property type="entry name" value="Carboh/pur_kinase_PfkB_CS"/>
</dbReference>
<dbReference type="PROSITE" id="PS00583">
    <property type="entry name" value="PFKB_KINASES_1"/>
    <property type="match status" value="1"/>
</dbReference>
<evidence type="ECO:0000259" key="7">
    <source>
        <dbReference type="Pfam" id="PF00294"/>
    </source>
</evidence>
<dbReference type="eggNOG" id="COG1105">
    <property type="taxonomic scope" value="Bacteria"/>
</dbReference>
<dbReference type="NCBIfam" id="TIGR03168">
    <property type="entry name" value="1-PFK"/>
    <property type="match status" value="1"/>
</dbReference>
<dbReference type="STRING" id="525245.HMPREF0044_0205"/>
<dbReference type="PIRSF" id="PIRSF000535">
    <property type="entry name" value="1PFK/6PFK/LacC"/>
    <property type="match status" value="1"/>
</dbReference>
<dbReference type="SUPFAM" id="SSF53613">
    <property type="entry name" value="Ribokinase-like"/>
    <property type="match status" value="1"/>
</dbReference>
<dbReference type="EMBL" id="ACFG01000004">
    <property type="protein sequence ID" value="EEH64468.1"/>
    <property type="molecule type" value="Genomic_DNA"/>
</dbReference>
<protein>
    <submittedName>
        <fullName evidence="8">Hexose kinase, 1-phosphofructokinase family</fullName>
        <ecNumber evidence="8">2.7.1.-</ecNumber>
    </submittedName>
</protein>
<evidence type="ECO:0000256" key="4">
    <source>
        <dbReference type="ARBA" id="ARBA00022777"/>
    </source>
</evidence>
<dbReference type="GO" id="GO:0005829">
    <property type="term" value="C:cytosol"/>
    <property type="evidence" value="ECO:0007669"/>
    <property type="project" value="TreeGrafter"/>
</dbReference>
<dbReference type="Pfam" id="PF00294">
    <property type="entry name" value="PfkB"/>
    <property type="match status" value="1"/>
</dbReference>
<evidence type="ECO:0000256" key="1">
    <source>
        <dbReference type="ARBA" id="ARBA00010688"/>
    </source>
</evidence>
<dbReference type="OrthoDB" id="9801219at2"/>
<dbReference type="CDD" id="cd01164">
    <property type="entry name" value="FruK_PfkB_like"/>
    <property type="match status" value="1"/>
</dbReference>
<evidence type="ECO:0000256" key="3">
    <source>
        <dbReference type="ARBA" id="ARBA00022741"/>
    </source>
</evidence>
<keyword evidence="3" id="KW-0547">Nucleotide-binding</keyword>
<dbReference type="PANTHER" id="PTHR46566">
    <property type="entry name" value="1-PHOSPHOFRUCTOKINASE-RELATED"/>
    <property type="match status" value="1"/>
</dbReference>
<accession>C0VYG5</accession>
<gene>
    <name evidence="8" type="ORF">HMPREF0044_0205</name>
</gene>
<dbReference type="InterPro" id="IPR017583">
    <property type="entry name" value="Tagatose/fructose_Pkinase"/>
</dbReference>
<evidence type="ECO:0000313" key="8">
    <source>
        <dbReference type="EMBL" id="EEH64468.1"/>
    </source>
</evidence>
<dbReference type="HOGENOM" id="CLU_050013_0_2_11"/>
<comment type="similarity">
    <text evidence="1">Belongs to the carbohydrate kinase PfkB family.</text>
</comment>
<keyword evidence="9" id="KW-1185">Reference proteome</keyword>
<evidence type="ECO:0000256" key="5">
    <source>
        <dbReference type="ARBA" id="ARBA00022840"/>
    </source>
</evidence>
<dbReference type="InterPro" id="IPR029056">
    <property type="entry name" value="Ribokinase-like"/>
</dbReference>
<dbReference type="AlphaFoldDB" id="C0VYG5"/>
<dbReference type="GO" id="GO:0005524">
    <property type="term" value="F:ATP binding"/>
    <property type="evidence" value="ECO:0007669"/>
    <property type="project" value="UniProtKB-KW"/>
</dbReference>
<dbReference type="PANTHER" id="PTHR46566:SF2">
    <property type="entry name" value="ATP-DEPENDENT 6-PHOSPHOFRUCTOKINASE ISOZYME 2"/>
    <property type="match status" value="1"/>
</dbReference>
<keyword evidence="2 6" id="KW-0808">Transferase</keyword>
<dbReference type="RefSeq" id="WP_006547202.1">
    <property type="nucleotide sequence ID" value="NZ_DS999545.1"/>
</dbReference>
<keyword evidence="4 8" id="KW-0418">Kinase</keyword>
<proteinExistence type="inferred from homology"/>
<dbReference type="Proteomes" id="UP000010301">
    <property type="component" value="Unassembled WGS sequence"/>
</dbReference>
<dbReference type="Gene3D" id="3.40.1190.20">
    <property type="match status" value="1"/>
</dbReference>
<organism evidence="8 9">
    <name type="scientific">Gleimia coleocanis DSM 15436</name>
    <dbReference type="NCBI Taxonomy" id="525245"/>
    <lineage>
        <taxon>Bacteria</taxon>
        <taxon>Bacillati</taxon>
        <taxon>Actinomycetota</taxon>
        <taxon>Actinomycetes</taxon>
        <taxon>Actinomycetales</taxon>
        <taxon>Actinomycetaceae</taxon>
        <taxon>Gleimia</taxon>
    </lineage>
</organism>
<reference evidence="8 9" key="1">
    <citation type="submission" date="2009-01" db="EMBL/GenBank/DDBJ databases">
        <authorList>
            <person name="Qin X."/>
            <person name="Bachman B."/>
            <person name="Battles P."/>
            <person name="Bell A."/>
            <person name="Bess C."/>
            <person name="Bickham C."/>
            <person name="Chaboub L."/>
            <person name="Chen D."/>
            <person name="Coyle M."/>
            <person name="Deiros D.R."/>
            <person name="Dinh H."/>
            <person name="Forbes L."/>
            <person name="Fowler G."/>
            <person name="Francisco L."/>
            <person name="Fu Q."/>
            <person name="Gubbala S."/>
            <person name="Hale W."/>
            <person name="Han Y."/>
            <person name="Hemphill L."/>
            <person name="Highlander S.K."/>
            <person name="Hirani K."/>
            <person name="Hogues M."/>
            <person name="Jackson L."/>
            <person name="Jakkamsetti A."/>
            <person name="Javaid M."/>
            <person name="Jiang H."/>
            <person name="Korchina V."/>
            <person name="Kovar C."/>
            <person name="Lara F."/>
            <person name="Lee S."/>
            <person name="Mata R."/>
            <person name="Mathew T."/>
            <person name="Moen C."/>
            <person name="Morales K."/>
            <person name="Munidasa M."/>
            <person name="Nazareth L."/>
            <person name="Ngo R."/>
            <person name="Nguyen L."/>
            <person name="Okwuonu G."/>
            <person name="Ongeri F."/>
            <person name="Patil S."/>
            <person name="Petrosino J."/>
            <person name="Pham C."/>
            <person name="Pham P."/>
            <person name="Pu L.-L."/>
            <person name="Puazo M."/>
            <person name="Raj R."/>
            <person name="Reid J."/>
            <person name="Rouhana J."/>
            <person name="Saada N."/>
            <person name="Shang Y."/>
            <person name="Simmons D."/>
            <person name="Thornton R."/>
            <person name="Warren J."/>
            <person name="Weissenberger G."/>
            <person name="Zhang J."/>
            <person name="Zhang L."/>
            <person name="Zhou C."/>
            <person name="Zhu D."/>
            <person name="Muzny D."/>
            <person name="Worley K."/>
            <person name="Gibbs R."/>
        </authorList>
    </citation>
    <scope>NUCLEOTIDE SEQUENCE [LARGE SCALE GENOMIC DNA]</scope>
    <source>
        <strain evidence="8 9">DSM 15436</strain>
    </source>
</reference>
<evidence type="ECO:0000313" key="9">
    <source>
        <dbReference type="Proteomes" id="UP000010301"/>
    </source>
</evidence>
<dbReference type="EC" id="2.7.1.-" evidence="8"/>
<name>C0VYG5_9ACTO</name>